<protein>
    <submittedName>
        <fullName evidence="1">Uncharacterized protein</fullName>
    </submittedName>
</protein>
<dbReference type="RefSeq" id="WP_146489247.1">
    <property type="nucleotide sequence ID" value="NZ_VIGX01000026.1"/>
</dbReference>
<reference evidence="1 2" key="1">
    <citation type="submission" date="2019-06" db="EMBL/GenBank/DDBJ databases">
        <title>Tsukamurella conjunctivitidis sp. nov., Tsukamurella assacharolytica sp. nov. and Tsukamurella sputae sp. nov. isolated from patients with conjunctivitis, bacteraemia (lymphoma) and respiratory infection (sputum) in Hong Kong.</title>
        <authorList>
            <person name="Teng J.L.L."/>
            <person name="Lee H.H."/>
            <person name="Fong J.Y.H."/>
            <person name="Fok K.M.N."/>
            <person name="Lau S.K.P."/>
            <person name="Woo P.C.Y."/>
        </authorList>
    </citation>
    <scope>NUCLEOTIDE SEQUENCE [LARGE SCALE GENOMIC DNA]</scope>
    <source>
        <strain evidence="1 2">HKU72</strain>
    </source>
</reference>
<keyword evidence="2" id="KW-1185">Reference proteome</keyword>
<comment type="caution">
    <text evidence="1">The sequence shown here is derived from an EMBL/GenBank/DDBJ whole genome shotgun (WGS) entry which is preliminary data.</text>
</comment>
<dbReference type="Proteomes" id="UP000319375">
    <property type="component" value="Unassembled WGS sequence"/>
</dbReference>
<dbReference type="EMBL" id="VIGX01000026">
    <property type="protein sequence ID" value="TWS25573.1"/>
    <property type="molecule type" value="Genomic_DNA"/>
</dbReference>
<proteinExistence type="predicted"/>
<name>A0A5C5RSY8_9ACTN</name>
<dbReference type="AlphaFoldDB" id="A0A5C5RSY8"/>
<evidence type="ECO:0000313" key="1">
    <source>
        <dbReference type="EMBL" id="TWS25573.1"/>
    </source>
</evidence>
<dbReference type="OrthoDB" id="4551696at2"/>
<gene>
    <name evidence="1" type="ORF">FK530_22910</name>
</gene>
<organism evidence="1 2">
    <name type="scientific">Tsukamurella conjunctivitidis</name>
    <dbReference type="NCBI Taxonomy" id="2592068"/>
    <lineage>
        <taxon>Bacteria</taxon>
        <taxon>Bacillati</taxon>
        <taxon>Actinomycetota</taxon>
        <taxon>Actinomycetes</taxon>
        <taxon>Mycobacteriales</taxon>
        <taxon>Tsukamurellaceae</taxon>
        <taxon>Tsukamurella</taxon>
    </lineage>
</organism>
<accession>A0A5C5RSY8</accession>
<evidence type="ECO:0000313" key="2">
    <source>
        <dbReference type="Proteomes" id="UP000319375"/>
    </source>
</evidence>
<sequence length="188" mass="21190">MSTVRALNAVRLPPLERLNPQGLVANVGTARRLQALAAIGWEAGKIRAELGWAQPQLTRVRSGTQRQVTVAVAIQVRDLYTRLHLIDGGGGLKSRRYAIRAGWALPLEWDDIDNPDETPTGRRELFGQQKAETLDRREQVAEWMDDPRPEWHKGTAMQLAERLGCTDRTIERDKAHIRSQRAKEEDAA</sequence>